<dbReference type="EMBL" id="HBHZ01005531">
    <property type="protein sequence ID" value="CAE0191170.1"/>
    <property type="molecule type" value="Transcribed_RNA"/>
</dbReference>
<feature type="transmembrane region" description="Helical" evidence="6">
    <location>
        <begin position="210"/>
        <end position="228"/>
    </location>
</feature>
<sequence length="229" mass="24522">MQSAVDSPFAGSGVGGTPGMQPVVPDDGTVQMFTEEAEPGTSELDAVRRTVPAGSTLNETVWQTLKRDLLQIALNLRLVLVPVSKQSTAKRALREWDLWGPMIFSVSLALLLSHQSDSPAKAFSVVFCVLTVGACVLTLNVILLGGKIVFLQACSLLGYCTFPLLVAAAIVSPIQIKVVRLLGMLLGVAWASWAAVPFVSASVSEKRKTLAVYPLMMMYLFLSWVALIG</sequence>
<feature type="region of interest" description="Disordered" evidence="7">
    <location>
        <begin position="1"/>
        <end position="27"/>
    </location>
</feature>
<dbReference type="GO" id="GO:0006888">
    <property type="term" value="P:endoplasmic reticulum to Golgi vesicle-mediated transport"/>
    <property type="evidence" value="ECO:0007669"/>
    <property type="project" value="InterPro"/>
</dbReference>
<dbReference type="Proteomes" id="UP001472866">
    <property type="component" value="Chromosome 11"/>
</dbReference>
<dbReference type="GO" id="GO:0000139">
    <property type="term" value="C:Golgi membrane"/>
    <property type="evidence" value="ECO:0007669"/>
    <property type="project" value="UniProtKB-SubCell"/>
</dbReference>
<dbReference type="InterPro" id="IPR006977">
    <property type="entry name" value="Yip1_dom"/>
</dbReference>
<evidence type="ECO:0000256" key="3">
    <source>
        <dbReference type="ARBA" id="ARBA00022692"/>
    </source>
</evidence>
<dbReference type="GO" id="GO:0005802">
    <property type="term" value="C:trans-Golgi network"/>
    <property type="evidence" value="ECO:0007669"/>
    <property type="project" value="TreeGrafter"/>
</dbReference>
<name>A0A7S3CBD5_9CHLO</name>
<protein>
    <recommendedName>
        <fullName evidence="6">Protein YIP</fullName>
    </recommendedName>
</protein>
<keyword evidence="5 6" id="KW-0472">Membrane</keyword>
<keyword evidence="4 6" id="KW-1133">Transmembrane helix</keyword>
<dbReference type="AlphaFoldDB" id="A0A7S3CBD5"/>
<feature type="transmembrane region" description="Helical" evidence="6">
    <location>
        <begin position="156"/>
        <end position="176"/>
    </location>
</feature>
<evidence type="ECO:0000259" key="8">
    <source>
        <dbReference type="Pfam" id="PF04893"/>
    </source>
</evidence>
<feature type="transmembrane region" description="Helical" evidence="6">
    <location>
        <begin position="98"/>
        <end position="116"/>
    </location>
</feature>
<reference evidence="10 11" key="2">
    <citation type="submission" date="2024-03" db="EMBL/GenBank/DDBJ databases">
        <title>Complete genome sequence of the green alga Chloropicon roscoffensis RCC1871.</title>
        <authorList>
            <person name="Lemieux C."/>
            <person name="Pombert J.-F."/>
            <person name="Otis C."/>
            <person name="Turmel M."/>
        </authorList>
    </citation>
    <scope>NUCLEOTIDE SEQUENCE [LARGE SCALE GENOMIC DNA]</scope>
    <source>
        <strain evidence="10 11">RCC1871</strain>
    </source>
</reference>
<evidence type="ECO:0000313" key="9">
    <source>
        <dbReference type="EMBL" id="CAE0191170.1"/>
    </source>
</evidence>
<evidence type="ECO:0000313" key="10">
    <source>
        <dbReference type="EMBL" id="WZN65298.1"/>
    </source>
</evidence>
<evidence type="ECO:0000256" key="2">
    <source>
        <dbReference type="ARBA" id="ARBA00010596"/>
    </source>
</evidence>
<reference evidence="9" key="1">
    <citation type="submission" date="2021-01" db="EMBL/GenBank/DDBJ databases">
        <authorList>
            <person name="Corre E."/>
            <person name="Pelletier E."/>
            <person name="Niang G."/>
            <person name="Scheremetjew M."/>
            <person name="Finn R."/>
            <person name="Kale V."/>
            <person name="Holt S."/>
            <person name="Cochrane G."/>
            <person name="Meng A."/>
            <person name="Brown T."/>
            <person name="Cohen L."/>
        </authorList>
    </citation>
    <scope>NUCLEOTIDE SEQUENCE</scope>
    <source>
        <strain evidence="9">RCC1871</strain>
    </source>
</reference>
<comment type="subcellular location">
    <subcellularLocation>
        <location evidence="6">Golgi apparatus membrane</location>
        <topology evidence="6">Multi-pass membrane protein</topology>
    </subcellularLocation>
    <subcellularLocation>
        <location evidence="1">Membrane</location>
        <topology evidence="1">Multi-pass membrane protein</topology>
    </subcellularLocation>
</comment>
<evidence type="ECO:0000256" key="4">
    <source>
        <dbReference type="ARBA" id="ARBA00022989"/>
    </source>
</evidence>
<gene>
    <name evidence="9" type="ORF">CROS1456_LOCUS4260</name>
    <name evidence="10" type="ORF">HKI87_11g68550</name>
</gene>
<keyword evidence="3 6" id="KW-0812">Transmembrane</keyword>
<dbReference type="EMBL" id="CP151511">
    <property type="protein sequence ID" value="WZN65298.1"/>
    <property type="molecule type" value="Genomic_DNA"/>
</dbReference>
<accession>A0A7S3CBD5</accession>
<evidence type="ECO:0000256" key="6">
    <source>
        <dbReference type="RuleBase" id="RU361264"/>
    </source>
</evidence>
<dbReference type="Pfam" id="PF04893">
    <property type="entry name" value="Yip1"/>
    <property type="match status" value="1"/>
</dbReference>
<evidence type="ECO:0000256" key="7">
    <source>
        <dbReference type="SAM" id="MobiDB-lite"/>
    </source>
</evidence>
<dbReference type="PANTHER" id="PTHR21236">
    <property type="entry name" value="GOLGI MEMBRANE PROTEIN YIP1"/>
    <property type="match status" value="1"/>
</dbReference>
<keyword evidence="11" id="KW-1185">Reference proteome</keyword>
<proteinExistence type="inferred from homology"/>
<dbReference type="InterPro" id="IPR045231">
    <property type="entry name" value="Yip1/4-like"/>
</dbReference>
<comment type="similarity">
    <text evidence="2 6">Belongs to the YIP1 family.</text>
</comment>
<evidence type="ECO:0000256" key="5">
    <source>
        <dbReference type="ARBA" id="ARBA00023136"/>
    </source>
</evidence>
<evidence type="ECO:0000313" key="11">
    <source>
        <dbReference type="Proteomes" id="UP001472866"/>
    </source>
</evidence>
<dbReference type="PANTHER" id="PTHR21236:SF1">
    <property type="entry name" value="PROTEIN YIPF6"/>
    <property type="match status" value="1"/>
</dbReference>
<feature type="domain" description="Yip1" evidence="8">
    <location>
        <begin position="86"/>
        <end position="224"/>
    </location>
</feature>
<feature type="transmembrane region" description="Helical" evidence="6">
    <location>
        <begin position="122"/>
        <end position="144"/>
    </location>
</feature>
<feature type="transmembrane region" description="Helical" evidence="6">
    <location>
        <begin position="182"/>
        <end position="203"/>
    </location>
</feature>
<organism evidence="9">
    <name type="scientific">Chloropicon roscoffensis</name>
    <dbReference type="NCBI Taxonomy" id="1461544"/>
    <lineage>
        <taxon>Eukaryota</taxon>
        <taxon>Viridiplantae</taxon>
        <taxon>Chlorophyta</taxon>
        <taxon>Chloropicophyceae</taxon>
        <taxon>Chloropicales</taxon>
        <taxon>Chloropicaceae</taxon>
        <taxon>Chloropicon</taxon>
    </lineage>
</organism>
<evidence type="ECO:0000256" key="1">
    <source>
        <dbReference type="ARBA" id="ARBA00004141"/>
    </source>
</evidence>